<evidence type="ECO:0000256" key="6">
    <source>
        <dbReference type="SAM" id="MobiDB-lite"/>
    </source>
</evidence>
<dbReference type="EMBL" id="MGJL01000039">
    <property type="protein sequence ID" value="OGN06386.1"/>
    <property type="molecule type" value="Genomic_DNA"/>
</dbReference>
<evidence type="ECO:0000313" key="8">
    <source>
        <dbReference type="Proteomes" id="UP000178023"/>
    </source>
</evidence>
<evidence type="ECO:0000313" key="7">
    <source>
        <dbReference type="EMBL" id="OGN06386.1"/>
    </source>
</evidence>
<sequence>MSKFAIIRTGGKQYKVAEGDILSIEKLAHDGQTVEFNKVLLTGEDDKATIGKPLVIGANVQAKVLEDGKGEKKIVFRYKAKVRRRKKKGHRQPYTKVEITKITP</sequence>
<dbReference type="GO" id="GO:0003735">
    <property type="term" value="F:structural constituent of ribosome"/>
    <property type="evidence" value="ECO:0007669"/>
    <property type="project" value="InterPro"/>
</dbReference>
<dbReference type="Pfam" id="PF00829">
    <property type="entry name" value="Ribosomal_L21p"/>
    <property type="match status" value="1"/>
</dbReference>
<keyword evidence="2 4" id="KW-0689">Ribosomal protein</keyword>
<evidence type="ECO:0000256" key="4">
    <source>
        <dbReference type="HAMAP-Rule" id="MF_01363"/>
    </source>
</evidence>
<evidence type="ECO:0000256" key="1">
    <source>
        <dbReference type="ARBA" id="ARBA00008563"/>
    </source>
</evidence>
<evidence type="ECO:0000256" key="2">
    <source>
        <dbReference type="ARBA" id="ARBA00022980"/>
    </source>
</evidence>
<dbReference type="AlphaFoldDB" id="A0A1F8F2C7"/>
<evidence type="ECO:0000256" key="3">
    <source>
        <dbReference type="ARBA" id="ARBA00023274"/>
    </source>
</evidence>
<dbReference type="InterPro" id="IPR001787">
    <property type="entry name" value="Ribosomal_bL21"/>
</dbReference>
<feature type="region of interest" description="Disordered" evidence="6">
    <location>
        <begin position="84"/>
        <end position="104"/>
    </location>
</feature>
<evidence type="ECO:0000256" key="5">
    <source>
        <dbReference type="RuleBase" id="RU000562"/>
    </source>
</evidence>
<comment type="caution">
    <text evidence="7">The sequence shown here is derived from an EMBL/GenBank/DDBJ whole genome shotgun (WGS) entry which is preliminary data.</text>
</comment>
<keyword evidence="4 5" id="KW-0694">RNA-binding</keyword>
<keyword evidence="4 5" id="KW-0699">rRNA-binding</keyword>
<accession>A0A1F8F2C7</accession>
<dbReference type="GO" id="GO:0019843">
    <property type="term" value="F:rRNA binding"/>
    <property type="evidence" value="ECO:0007669"/>
    <property type="project" value="UniProtKB-UniRule"/>
</dbReference>
<dbReference type="GO" id="GO:0006412">
    <property type="term" value="P:translation"/>
    <property type="evidence" value="ECO:0007669"/>
    <property type="project" value="UniProtKB-UniRule"/>
</dbReference>
<dbReference type="GO" id="GO:1990904">
    <property type="term" value="C:ribonucleoprotein complex"/>
    <property type="evidence" value="ECO:0007669"/>
    <property type="project" value="UniProtKB-KW"/>
</dbReference>
<feature type="compositionally biased region" description="Basic residues" evidence="6">
    <location>
        <begin position="84"/>
        <end position="93"/>
    </location>
</feature>
<name>A0A1F8F2C7_9BACT</name>
<dbReference type="PANTHER" id="PTHR21349">
    <property type="entry name" value="50S RIBOSOMAL PROTEIN L21"/>
    <property type="match status" value="1"/>
</dbReference>
<dbReference type="GO" id="GO:0005840">
    <property type="term" value="C:ribosome"/>
    <property type="evidence" value="ECO:0007669"/>
    <property type="project" value="UniProtKB-KW"/>
</dbReference>
<dbReference type="PANTHER" id="PTHR21349:SF0">
    <property type="entry name" value="LARGE RIBOSOMAL SUBUNIT PROTEIN BL21M"/>
    <property type="match status" value="1"/>
</dbReference>
<reference evidence="7 8" key="1">
    <citation type="journal article" date="2016" name="Nat. Commun.">
        <title>Thousands of microbial genomes shed light on interconnected biogeochemical processes in an aquifer system.</title>
        <authorList>
            <person name="Anantharaman K."/>
            <person name="Brown C.T."/>
            <person name="Hug L.A."/>
            <person name="Sharon I."/>
            <person name="Castelle C.J."/>
            <person name="Probst A.J."/>
            <person name="Thomas B.C."/>
            <person name="Singh A."/>
            <person name="Wilkins M.J."/>
            <person name="Karaoz U."/>
            <person name="Brodie E.L."/>
            <person name="Williams K.H."/>
            <person name="Hubbard S.S."/>
            <person name="Banfield J.F."/>
        </authorList>
    </citation>
    <scope>NUCLEOTIDE SEQUENCE [LARGE SCALE GENOMIC DNA]</scope>
</reference>
<proteinExistence type="inferred from homology"/>
<dbReference type="NCBIfam" id="TIGR00061">
    <property type="entry name" value="L21"/>
    <property type="match status" value="1"/>
</dbReference>
<dbReference type="GO" id="GO:0005737">
    <property type="term" value="C:cytoplasm"/>
    <property type="evidence" value="ECO:0007669"/>
    <property type="project" value="UniProtKB-ARBA"/>
</dbReference>
<dbReference type="SUPFAM" id="SSF141091">
    <property type="entry name" value="L21p-like"/>
    <property type="match status" value="1"/>
</dbReference>
<organism evidence="7 8">
    <name type="scientific">Candidatus Yanofskybacteria bacterium RIFCSPHIGHO2_01_FULL_45_42</name>
    <dbReference type="NCBI Taxonomy" id="1802671"/>
    <lineage>
        <taxon>Bacteria</taxon>
        <taxon>Candidatus Yanofskyibacteriota</taxon>
    </lineage>
</organism>
<protein>
    <recommendedName>
        <fullName evidence="4">Large ribosomal subunit protein bL21</fullName>
    </recommendedName>
</protein>
<dbReference type="Proteomes" id="UP000178023">
    <property type="component" value="Unassembled WGS sequence"/>
</dbReference>
<gene>
    <name evidence="4" type="primary">rplU</name>
    <name evidence="7" type="ORF">A2750_03980</name>
</gene>
<dbReference type="InterPro" id="IPR028909">
    <property type="entry name" value="bL21-like"/>
</dbReference>
<comment type="subunit">
    <text evidence="4">Part of the 50S ribosomal subunit. Contacts protein L20.</text>
</comment>
<dbReference type="InterPro" id="IPR036164">
    <property type="entry name" value="bL21-like_sf"/>
</dbReference>
<comment type="function">
    <text evidence="4 5">This protein binds to 23S rRNA in the presence of protein L20.</text>
</comment>
<comment type="similarity">
    <text evidence="1 4 5">Belongs to the bacterial ribosomal protein bL21 family.</text>
</comment>
<keyword evidence="3 4" id="KW-0687">Ribonucleoprotein</keyword>
<dbReference type="HAMAP" id="MF_01363">
    <property type="entry name" value="Ribosomal_bL21"/>
    <property type="match status" value="1"/>
</dbReference>